<evidence type="ECO:0000259" key="2">
    <source>
        <dbReference type="Pfam" id="PF13439"/>
    </source>
</evidence>
<dbReference type="Gene3D" id="3.40.50.2000">
    <property type="entry name" value="Glycogen Phosphorylase B"/>
    <property type="match status" value="2"/>
</dbReference>
<dbReference type="KEGG" id="psn:Pedsa_0826"/>
<dbReference type="Proteomes" id="UP000000310">
    <property type="component" value="Chromosome"/>
</dbReference>
<dbReference type="SUPFAM" id="SSF53756">
    <property type="entry name" value="UDP-Glycosyltransferase/glycogen phosphorylase"/>
    <property type="match status" value="1"/>
</dbReference>
<protein>
    <submittedName>
        <fullName evidence="3">Glycosyl transferase group 1</fullName>
    </submittedName>
</protein>
<dbReference type="InterPro" id="IPR001296">
    <property type="entry name" value="Glyco_trans_1"/>
</dbReference>
<dbReference type="GO" id="GO:0016757">
    <property type="term" value="F:glycosyltransferase activity"/>
    <property type="evidence" value="ECO:0007669"/>
    <property type="project" value="InterPro"/>
</dbReference>
<dbReference type="RefSeq" id="WP_013631898.1">
    <property type="nucleotide sequence ID" value="NC_015177.1"/>
</dbReference>
<dbReference type="InterPro" id="IPR028098">
    <property type="entry name" value="Glyco_trans_4-like_N"/>
</dbReference>
<feature type="domain" description="Glycosyltransferase subfamily 4-like N-terminal" evidence="2">
    <location>
        <begin position="15"/>
        <end position="171"/>
    </location>
</feature>
<sequence length="359" mass="40624">MKKKVFFMLSHLGAGGSERVFWILSQHFDKSAFEVSLVLLDSRNCFFSTDLKDVKLIHLNTIRVSTSFLKLYKLIKKERPYAVFTTGGHITGLLSLLSVFVDIPVLIGRESNLPEFMTKLGGIKEKLLDYFVPLTYKRINIAVCQSIDIKYSLSTHYRIDRNKLVVIHNPVLPNNFKTKENSNSEKKIIIVGRLAIQKGIVPFLDIMARLPSNYSLNIAGIGPLEEEIRFKIEKLGLSDRVKLLGLVKNIAELISQHDVLVLPSVAEGFPNVVLESLSAGVPVVAFRVSGIIELLKNDFNGYIIEPNDFESFEKSVLKTCSKFWDTELIKDDVNKRFGVEKIVRQYENLLMSTNSLSLK</sequence>
<dbReference type="Pfam" id="PF13439">
    <property type="entry name" value="Glyco_transf_4"/>
    <property type="match status" value="1"/>
</dbReference>
<dbReference type="eggNOG" id="COG0438">
    <property type="taxonomic scope" value="Bacteria"/>
</dbReference>
<dbReference type="Pfam" id="PF00534">
    <property type="entry name" value="Glycos_transf_1"/>
    <property type="match status" value="1"/>
</dbReference>
<evidence type="ECO:0000313" key="3">
    <source>
        <dbReference type="EMBL" id="ADY51398.1"/>
    </source>
</evidence>
<dbReference type="HOGENOM" id="CLU_768945_0_0_10"/>
<dbReference type="EMBL" id="CP002545">
    <property type="protein sequence ID" value="ADY51398.1"/>
    <property type="molecule type" value="Genomic_DNA"/>
</dbReference>
<reference evidence="3 4" key="1">
    <citation type="journal article" date="2011" name="Stand. Genomic Sci.">
        <title>Complete genome sequence of the gliding, heparinolytic Pedobacter saltans type strain (113).</title>
        <authorList>
            <person name="Liolios K."/>
            <person name="Sikorski J."/>
            <person name="Lu M."/>
            <person name="Nolan M."/>
            <person name="Lapidus A."/>
            <person name="Lucas S."/>
            <person name="Hammon N."/>
            <person name="Deshpande S."/>
            <person name="Cheng J.F."/>
            <person name="Tapia R."/>
            <person name="Han C."/>
            <person name="Goodwin L."/>
            <person name="Pitluck S."/>
            <person name="Huntemann M."/>
            <person name="Ivanova N."/>
            <person name="Pagani I."/>
            <person name="Mavromatis K."/>
            <person name="Ovchinikova G."/>
            <person name="Pati A."/>
            <person name="Chen A."/>
            <person name="Palaniappan K."/>
            <person name="Land M."/>
            <person name="Hauser L."/>
            <person name="Brambilla E.M."/>
            <person name="Kotsyurbenko O."/>
            <person name="Rohde M."/>
            <person name="Tindall B.J."/>
            <person name="Abt B."/>
            <person name="Goker M."/>
            <person name="Detter J.C."/>
            <person name="Woyke T."/>
            <person name="Bristow J."/>
            <person name="Eisen J.A."/>
            <person name="Markowitz V."/>
            <person name="Hugenholtz P."/>
            <person name="Klenk H.P."/>
            <person name="Kyrpides N.C."/>
        </authorList>
    </citation>
    <scope>NUCLEOTIDE SEQUENCE [LARGE SCALE GENOMIC DNA]</scope>
    <source>
        <strain evidence="4">ATCC 51119 / DSM 12145 / JCM 21818 / LMG 10337 / NBRC 100064 / NCIMB 13643</strain>
    </source>
</reference>
<dbReference type="AlphaFoldDB" id="F0S9P2"/>
<evidence type="ECO:0000259" key="1">
    <source>
        <dbReference type="Pfam" id="PF00534"/>
    </source>
</evidence>
<accession>F0S9P2</accession>
<dbReference type="PANTHER" id="PTHR12526:SF630">
    <property type="entry name" value="GLYCOSYLTRANSFERASE"/>
    <property type="match status" value="1"/>
</dbReference>
<evidence type="ECO:0000313" key="4">
    <source>
        <dbReference type="Proteomes" id="UP000000310"/>
    </source>
</evidence>
<dbReference type="STRING" id="762903.Pedsa_0826"/>
<keyword evidence="4" id="KW-1185">Reference proteome</keyword>
<organism evidence="3 4">
    <name type="scientific">Pseudopedobacter saltans (strain ATCC 51119 / DSM 12145 / JCM 21818 / CCUG 39354 / LMG 10337 / NBRC 100064 / NCIMB 13643)</name>
    <name type="common">Pedobacter saltans</name>
    <dbReference type="NCBI Taxonomy" id="762903"/>
    <lineage>
        <taxon>Bacteria</taxon>
        <taxon>Pseudomonadati</taxon>
        <taxon>Bacteroidota</taxon>
        <taxon>Sphingobacteriia</taxon>
        <taxon>Sphingobacteriales</taxon>
        <taxon>Sphingobacteriaceae</taxon>
        <taxon>Pseudopedobacter</taxon>
    </lineage>
</organism>
<reference evidence="4" key="2">
    <citation type="submission" date="2011-02" db="EMBL/GenBank/DDBJ databases">
        <title>The complete genome of Pedobacter saltans DSM 12145.</title>
        <authorList>
            <consortium name="US DOE Joint Genome Institute (JGI-PGF)"/>
            <person name="Lucas S."/>
            <person name="Copeland A."/>
            <person name="Lapidus A."/>
            <person name="Bruce D."/>
            <person name="Goodwin L."/>
            <person name="Pitluck S."/>
            <person name="Kyrpides N."/>
            <person name="Mavromatis K."/>
            <person name="Pagani I."/>
            <person name="Ivanova N."/>
            <person name="Ovchinnikova G."/>
            <person name="Lu M."/>
            <person name="Detter J.C."/>
            <person name="Han C."/>
            <person name="Land M."/>
            <person name="Hauser L."/>
            <person name="Markowitz V."/>
            <person name="Cheng J.-F."/>
            <person name="Hugenholtz P."/>
            <person name="Woyke T."/>
            <person name="Wu D."/>
            <person name="Tindall B."/>
            <person name="Pomrenke H.G."/>
            <person name="Brambilla E."/>
            <person name="Klenk H.-P."/>
            <person name="Eisen J.A."/>
        </authorList>
    </citation>
    <scope>NUCLEOTIDE SEQUENCE [LARGE SCALE GENOMIC DNA]</scope>
    <source>
        <strain evidence="4">ATCC 51119 / DSM 12145 / JCM 21818 / LMG 10337 / NBRC 100064 / NCIMB 13643</strain>
    </source>
</reference>
<gene>
    <name evidence="3" type="ordered locus">Pedsa_0826</name>
</gene>
<dbReference type="PANTHER" id="PTHR12526">
    <property type="entry name" value="GLYCOSYLTRANSFERASE"/>
    <property type="match status" value="1"/>
</dbReference>
<name>F0S9P2_PSESL</name>
<proteinExistence type="predicted"/>
<feature type="domain" description="Glycosyl transferase family 1" evidence="1">
    <location>
        <begin position="177"/>
        <end position="318"/>
    </location>
</feature>
<dbReference type="OrthoDB" id="791981at2"/>
<keyword evidence="3" id="KW-0808">Transferase</keyword>